<organism evidence="2 3">
    <name type="scientific">Phocaeicola dorei</name>
    <dbReference type="NCBI Taxonomy" id="357276"/>
    <lineage>
        <taxon>Bacteria</taxon>
        <taxon>Pseudomonadati</taxon>
        <taxon>Bacteroidota</taxon>
        <taxon>Bacteroidia</taxon>
        <taxon>Bacteroidales</taxon>
        <taxon>Bacteroidaceae</taxon>
        <taxon>Phocaeicola</taxon>
    </lineage>
</organism>
<dbReference type="Proteomes" id="UP000441162">
    <property type="component" value="Unassembled WGS sequence"/>
</dbReference>
<dbReference type="RefSeq" id="WP_130053595.1">
    <property type="nucleotide sequence ID" value="NZ_RCXK01000001.1"/>
</dbReference>
<evidence type="ECO:0000313" key="4">
    <source>
        <dbReference type="Proteomes" id="UP000481616"/>
    </source>
</evidence>
<sequence>MAETKNVTLRLPLDLAEWLTSNGESVNQAVISCAETMRRIRSVSTGELKGVFTENEWKFFADSLNGTVVNELFRCNVSALVAHCEDAERYDGAASKWGVDIVVLCEKIKSLKGANIDALYTRVESFWANLDNIDEWAKF</sequence>
<comment type="caution">
    <text evidence="2">The sequence shown here is derived from an EMBL/GenBank/DDBJ whole genome shotgun (WGS) entry which is preliminary data.</text>
</comment>
<proteinExistence type="predicted"/>
<reference evidence="3 4" key="1">
    <citation type="journal article" date="2019" name="Nat. Med.">
        <title>A library of human gut bacterial isolates paired with longitudinal multiomics data enables mechanistic microbiome research.</title>
        <authorList>
            <person name="Poyet M."/>
            <person name="Groussin M."/>
            <person name="Gibbons S.M."/>
            <person name="Avila-Pacheco J."/>
            <person name="Jiang X."/>
            <person name="Kearney S.M."/>
            <person name="Perrotta A.R."/>
            <person name="Berdy B."/>
            <person name="Zhao S."/>
            <person name="Lieberman T.D."/>
            <person name="Swanson P.K."/>
            <person name="Smith M."/>
            <person name="Roesemann S."/>
            <person name="Alexander J.E."/>
            <person name="Rich S.A."/>
            <person name="Livny J."/>
            <person name="Vlamakis H."/>
            <person name="Clish C."/>
            <person name="Bullock K."/>
            <person name="Deik A."/>
            <person name="Scott J."/>
            <person name="Pierce K.A."/>
            <person name="Xavier R.J."/>
            <person name="Alm E.J."/>
        </authorList>
    </citation>
    <scope>NUCLEOTIDE SEQUENCE [LARGE SCALE GENOMIC DNA]</scope>
    <source>
        <strain evidence="1 4">BIOML-A1</strain>
        <strain evidence="2 3">BIOML-A4</strain>
    </source>
</reference>
<gene>
    <name evidence="2" type="ORF">F2Y51_11365</name>
    <name evidence="1" type="ORF">F2Y58_01560</name>
</gene>
<evidence type="ECO:0000313" key="2">
    <source>
        <dbReference type="EMBL" id="KAA5405070.1"/>
    </source>
</evidence>
<dbReference type="Proteomes" id="UP000481616">
    <property type="component" value="Unassembled WGS sequence"/>
</dbReference>
<dbReference type="EMBL" id="VVZA01000008">
    <property type="protein sequence ID" value="KAA5405070.1"/>
    <property type="molecule type" value="Genomic_DNA"/>
</dbReference>
<dbReference type="EMBL" id="VVYY01000001">
    <property type="protein sequence ID" value="KAA5400884.1"/>
    <property type="molecule type" value="Genomic_DNA"/>
</dbReference>
<name>A0A4Q5I0M3_9BACT</name>
<evidence type="ECO:0000313" key="3">
    <source>
        <dbReference type="Proteomes" id="UP000441162"/>
    </source>
</evidence>
<protein>
    <submittedName>
        <fullName evidence="2">Uncharacterized protein</fullName>
    </submittedName>
</protein>
<evidence type="ECO:0000313" key="1">
    <source>
        <dbReference type="EMBL" id="KAA5400884.1"/>
    </source>
</evidence>
<accession>A0A4Q5I0M3</accession>
<dbReference type="AlphaFoldDB" id="A0A4Q5I0M3"/>